<name>A0A218WLM7_PUNGR</name>
<accession>A0A218WLM7</accession>
<dbReference type="AlphaFoldDB" id="A0A218WLM7"/>
<dbReference type="Proteomes" id="UP000197138">
    <property type="component" value="Unassembled WGS sequence"/>
</dbReference>
<proteinExistence type="predicted"/>
<reference evidence="2" key="1">
    <citation type="journal article" date="2017" name="Plant J.">
        <title>The pomegranate (Punica granatum L.) genome and the genomics of punicalagin biosynthesis.</title>
        <authorList>
            <person name="Qin G."/>
            <person name="Xu C."/>
            <person name="Ming R."/>
            <person name="Tang H."/>
            <person name="Guyot R."/>
            <person name="Kramer E.M."/>
            <person name="Hu Y."/>
            <person name="Yi X."/>
            <person name="Qi Y."/>
            <person name="Xu X."/>
            <person name="Gao Z."/>
            <person name="Pan H."/>
            <person name="Jian J."/>
            <person name="Tian Y."/>
            <person name="Yue Z."/>
            <person name="Xu Y."/>
        </authorList>
    </citation>
    <scope>NUCLEOTIDE SEQUENCE [LARGE SCALE GENOMIC DNA]</scope>
    <source>
        <strain evidence="2">cv. Dabenzi</strain>
    </source>
</reference>
<evidence type="ECO:0000313" key="2">
    <source>
        <dbReference type="Proteomes" id="UP000197138"/>
    </source>
</evidence>
<protein>
    <submittedName>
        <fullName evidence="1">Uncharacterized protein</fullName>
    </submittedName>
</protein>
<dbReference type="EMBL" id="MTKT01003957">
    <property type="protein sequence ID" value="OWM72932.1"/>
    <property type="molecule type" value="Genomic_DNA"/>
</dbReference>
<organism evidence="1 2">
    <name type="scientific">Punica granatum</name>
    <name type="common">Pomegranate</name>
    <dbReference type="NCBI Taxonomy" id="22663"/>
    <lineage>
        <taxon>Eukaryota</taxon>
        <taxon>Viridiplantae</taxon>
        <taxon>Streptophyta</taxon>
        <taxon>Embryophyta</taxon>
        <taxon>Tracheophyta</taxon>
        <taxon>Spermatophyta</taxon>
        <taxon>Magnoliopsida</taxon>
        <taxon>eudicotyledons</taxon>
        <taxon>Gunneridae</taxon>
        <taxon>Pentapetalae</taxon>
        <taxon>rosids</taxon>
        <taxon>malvids</taxon>
        <taxon>Myrtales</taxon>
        <taxon>Lythraceae</taxon>
        <taxon>Punica</taxon>
    </lineage>
</organism>
<evidence type="ECO:0000313" key="1">
    <source>
        <dbReference type="EMBL" id="OWM72932.1"/>
    </source>
</evidence>
<comment type="caution">
    <text evidence="1">The sequence shown here is derived from an EMBL/GenBank/DDBJ whole genome shotgun (WGS) entry which is preliminary data.</text>
</comment>
<sequence length="97" mass="10667">MQRRKEKRKLGKYIAQRAVALPEGCFAAARLELWGGLPVCPIGLLKGSCDPFGVMQRRKEKRKLGKHIAQRAVVLPEGCFAAARLELWGGLPVCPIG</sequence>
<gene>
    <name evidence="1" type="ORF">CDL15_Pgr016564</name>
</gene>